<dbReference type="Gene3D" id="3.40.50.1110">
    <property type="entry name" value="SGNH hydrolase"/>
    <property type="match status" value="1"/>
</dbReference>
<dbReference type="InterPro" id="IPR036514">
    <property type="entry name" value="SGNH_hydro_sf"/>
</dbReference>
<gene>
    <name evidence="3" type="ORF">SAMN02910265_00404</name>
</gene>
<keyword evidence="2" id="KW-0732">Signal</keyword>
<dbReference type="AlphaFoldDB" id="A0A1H6HW00"/>
<evidence type="ECO:0000313" key="3">
    <source>
        <dbReference type="EMBL" id="SEH40324.1"/>
    </source>
</evidence>
<organism evidence="3 4">
    <name type="scientific">Ruminococcus flavefaciens</name>
    <dbReference type="NCBI Taxonomy" id="1265"/>
    <lineage>
        <taxon>Bacteria</taxon>
        <taxon>Bacillati</taxon>
        <taxon>Bacillota</taxon>
        <taxon>Clostridia</taxon>
        <taxon>Eubacteriales</taxon>
        <taxon>Oscillospiraceae</taxon>
        <taxon>Ruminococcus</taxon>
    </lineage>
</organism>
<feature type="chain" id="PRO_5010212905" evidence="2">
    <location>
        <begin position="30"/>
        <end position="426"/>
    </location>
</feature>
<protein>
    <submittedName>
        <fullName evidence="3">GDSL-like Lipase/Acylhydrolase family protein</fullName>
    </submittedName>
</protein>
<feature type="signal peptide" evidence="2">
    <location>
        <begin position="1"/>
        <end position="29"/>
    </location>
</feature>
<dbReference type="PANTHER" id="PTHR37981">
    <property type="entry name" value="LIPASE 2"/>
    <property type="match status" value="1"/>
</dbReference>
<keyword evidence="3" id="KW-0378">Hydrolase</keyword>
<dbReference type="RefSeq" id="WP_074714221.1">
    <property type="nucleotide sequence ID" value="NZ_FNWV01000001.1"/>
</dbReference>
<dbReference type="SUPFAM" id="SSF52266">
    <property type="entry name" value="SGNH hydrolase"/>
    <property type="match status" value="1"/>
</dbReference>
<dbReference type="OrthoDB" id="6372180at2"/>
<accession>A0A1H6HW00</accession>
<dbReference type="EMBL" id="FNWV01000001">
    <property type="protein sequence ID" value="SEH40324.1"/>
    <property type="molecule type" value="Genomic_DNA"/>
</dbReference>
<name>A0A1H6HW00_RUMFL</name>
<dbReference type="GO" id="GO:0004806">
    <property type="term" value="F:triacylglycerol lipase activity"/>
    <property type="evidence" value="ECO:0007669"/>
    <property type="project" value="TreeGrafter"/>
</dbReference>
<evidence type="ECO:0000313" key="4">
    <source>
        <dbReference type="Proteomes" id="UP000183190"/>
    </source>
</evidence>
<dbReference type="Pfam" id="PF00657">
    <property type="entry name" value="Lipase_GDSL"/>
    <property type="match status" value="1"/>
</dbReference>
<dbReference type="CDD" id="cd01823">
    <property type="entry name" value="SEST_like"/>
    <property type="match status" value="1"/>
</dbReference>
<dbReference type="InterPro" id="IPR037460">
    <property type="entry name" value="SEST-like"/>
</dbReference>
<dbReference type="Proteomes" id="UP000183190">
    <property type="component" value="Unassembled WGS sequence"/>
</dbReference>
<dbReference type="GO" id="GO:0019433">
    <property type="term" value="P:triglyceride catabolic process"/>
    <property type="evidence" value="ECO:0007669"/>
    <property type="project" value="TreeGrafter"/>
</dbReference>
<evidence type="ECO:0000256" key="2">
    <source>
        <dbReference type="SAM" id="SignalP"/>
    </source>
</evidence>
<dbReference type="PANTHER" id="PTHR37981:SF1">
    <property type="entry name" value="SGNH HYDROLASE-TYPE ESTERASE DOMAIN-CONTAINING PROTEIN"/>
    <property type="match status" value="1"/>
</dbReference>
<dbReference type="InterPro" id="IPR001087">
    <property type="entry name" value="GDSL"/>
</dbReference>
<reference evidence="3 4" key="1">
    <citation type="submission" date="2016-10" db="EMBL/GenBank/DDBJ databases">
        <authorList>
            <person name="de Groot N.N."/>
        </authorList>
    </citation>
    <scope>NUCLEOTIDE SEQUENCE [LARGE SCALE GENOMIC DNA]</scope>
    <source>
        <strain evidence="3 4">YAD2003</strain>
    </source>
</reference>
<evidence type="ECO:0000256" key="1">
    <source>
        <dbReference type="PIRSR" id="PIRSR637460-1"/>
    </source>
</evidence>
<feature type="active site" description="Nucleophile" evidence="1">
    <location>
        <position position="44"/>
    </location>
</feature>
<feature type="active site" evidence="1">
    <location>
        <position position="330"/>
    </location>
</feature>
<proteinExistence type="predicted"/>
<sequence length="426" mass="46659">MKKDLMKRFVTTAMASVMMYSVLPVSASAKGTDGSTIVVSLGDSYSSGEGIPEFYGQNKKWEEKVYDEDWLAHRSTKSWPGLLQIPNISGTLSNYNVKEKNSSKCKWYFGAVSGAETRHFSKERQKKSTYKRLSLFKTLKTTSYLPKQLDVFNKVSGDVDYVTLTVGGNDVKFEDIITTCATGSTYLHFGNDKLKIEKMMDDLWASFDTTRANIKGVYTDIQSKAGAQANIIVAGYPKLLDKDGKGVLISEKEATIVNQNVTKFNNAIRSIVNECRGQGMNIHFVDVEAEFDKDGGHQAYSDNAWINKIILAKQSEDLDQSGLGSSYSVHPNEEGAKAYARCVNAKIREIENNKNKKNTRSVTTAPVVTEITTEAALTTVVTTAAETTVAAETTAAISEENIAVTETTAAEAEITTEAAELVKEAG</sequence>